<dbReference type="RefSeq" id="WP_162360360.1">
    <property type="nucleotide sequence ID" value="NZ_CP048209.1"/>
</dbReference>
<reference evidence="2 3" key="1">
    <citation type="submission" date="2020-01" db="EMBL/GenBank/DDBJ databases">
        <title>Paenibacillus sp. nov., isolated from tomato rhizosphere.</title>
        <authorList>
            <person name="Weon H.-Y."/>
            <person name="Lee S.A."/>
        </authorList>
    </citation>
    <scope>NUCLEOTIDE SEQUENCE [LARGE SCALE GENOMIC DNA]</scope>
    <source>
        <strain evidence="2 3">12200R-189</strain>
    </source>
</reference>
<accession>A0A6C0G7R6</accession>
<evidence type="ECO:0000313" key="3">
    <source>
        <dbReference type="Proteomes" id="UP000476064"/>
    </source>
</evidence>
<sequence length="162" mass="19229">MFVFRFTQILLNDMKVSPEENEFISPLFSWHANIIKLNNRKHIILINDLSRLSVIIDGIRSSQFHKLVDKFRITLTEYLKTEGMEQKLIDLYIRDGQEIAISKTNNRSVLGTMKEVTLYSTDVNDFENEYELMKWINRIIHKPIDYKEPIKVFKDAIQSNYL</sequence>
<dbReference type="AlphaFoldDB" id="A0A6C0G7R6"/>
<dbReference type="Proteomes" id="UP000476064">
    <property type="component" value="Chromosome"/>
</dbReference>
<keyword evidence="3" id="KW-1185">Reference proteome</keyword>
<protein>
    <recommendedName>
        <fullName evidence="1">DUF6933 domain-containing protein</fullName>
    </recommendedName>
</protein>
<feature type="domain" description="DUF6933" evidence="1">
    <location>
        <begin position="4"/>
        <end position="151"/>
    </location>
</feature>
<gene>
    <name evidence="2" type="ORF">GXP70_07965</name>
</gene>
<dbReference type="EMBL" id="CP048209">
    <property type="protein sequence ID" value="QHT63801.1"/>
    <property type="molecule type" value="Genomic_DNA"/>
</dbReference>
<name>A0A6C0G7R6_9BACL</name>
<evidence type="ECO:0000313" key="2">
    <source>
        <dbReference type="EMBL" id="QHT63801.1"/>
    </source>
</evidence>
<dbReference type="InterPro" id="IPR053864">
    <property type="entry name" value="DUF6933"/>
</dbReference>
<evidence type="ECO:0000259" key="1">
    <source>
        <dbReference type="Pfam" id="PF22016"/>
    </source>
</evidence>
<organism evidence="2 3">
    <name type="scientific">Paenibacillus lycopersici</name>
    <dbReference type="NCBI Taxonomy" id="2704462"/>
    <lineage>
        <taxon>Bacteria</taxon>
        <taxon>Bacillati</taxon>
        <taxon>Bacillota</taxon>
        <taxon>Bacilli</taxon>
        <taxon>Bacillales</taxon>
        <taxon>Paenibacillaceae</taxon>
        <taxon>Paenibacillus</taxon>
    </lineage>
</organism>
<dbReference type="Pfam" id="PF22016">
    <property type="entry name" value="DUF6933"/>
    <property type="match status" value="1"/>
</dbReference>
<dbReference type="KEGG" id="plyc:GXP70_07965"/>
<proteinExistence type="predicted"/>